<dbReference type="Proteomes" id="UP000585474">
    <property type="component" value="Unassembled WGS sequence"/>
</dbReference>
<evidence type="ECO:0000313" key="2">
    <source>
        <dbReference type="EMBL" id="GFY98651.1"/>
    </source>
</evidence>
<dbReference type="AlphaFoldDB" id="A0A7J0FIZ3"/>
<comment type="caution">
    <text evidence="2">The sequence shown here is derived from an EMBL/GenBank/DDBJ whole genome shotgun (WGS) entry which is preliminary data.</text>
</comment>
<dbReference type="Pfam" id="PF13225">
    <property type="entry name" value="D27-like_C"/>
    <property type="match status" value="1"/>
</dbReference>
<name>A0A7J0FIZ3_9ERIC</name>
<evidence type="ECO:0000259" key="1">
    <source>
        <dbReference type="Pfam" id="PF13225"/>
    </source>
</evidence>
<evidence type="ECO:0000313" key="3">
    <source>
        <dbReference type="Proteomes" id="UP000585474"/>
    </source>
</evidence>
<dbReference type="InterPro" id="IPR038938">
    <property type="entry name" value="D27-like"/>
</dbReference>
<protein>
    <recommendedName>
        <fullName evidence="1">Beta-carotene isomerase D27-like C-terminal domain-containing protein</fullName>
    </recommendedName>
</protein>
<organism evidence="2 3">
    <name type="scientific">Actinidia rufa</name>
    <dbReference type="NCBI Taxonomy" id="165716"/>
    <lineage>
        <taxon>Eukaryota</taxon>
        <taxon>Viridiplantae</taxon>
        <taxon>Streptophyta</taxon>
        <taxon>Embryophyta</taxon>
        <taxon>Tracheophyta</taxon>
        <taxon>Spermatophyta</taxon>
        <taxon>Magnoliopsida</taxon>
        <taxon>eudicotyledons</taxon>
        <taxon>Gunneridae</taxon>
        <taxon>Pentapetalae</taxon>
        <taxon>asterids</taxon>
        <taxon>Ericales</taxon>
        <taxon>Actinidiaceae</taxon>
        <taxon>Actinidia</taxon>
    </lineage>
</organism>
<reference evidence="2 3" key="1">
    <citation type="submission" date="2019-07" db="EMBL/GenBank/DDBJ databases">
        <title>De Novo Assembly of kiwifruit Actinidia rufa.</title>
        <authorList>
            <person name="Sugita-Konishi S."/>
            <person name="Sato K."/>
            <person name="Mori E."/>
            <person name="Abe Y."/>
            <person name="Kisaki G."/>
            <person name="Hamano K."/>
            <person name="Suezawa K."/>
            <person name="Otani M."/>
            <person name="Fukuda T."/>
            <person name="Manabe T."/>
            <person name="Gomi K."/>
            <person name="Tabuchi M."/>
            <person name="Akimitsu K."/>
            <person name="Kataoka I."/>
        </authorList>
    </citation>
    <scope>NUCLEOTIDE SEQUENCE [LARGE SCALE GENOMIC DNA]</scope>
    <source>
        <strain evidence="3">cv. Fuchu</strain>
    </source>
</reference>
<dbReference type="PANTHER" id="PTHR33591">
    <property type="entry name" value="BETA-CAROTENE ISOMERASE D27"/>
    <property type="match status" value="1"/>
</dbReference>
<gene>
    <name evidence="2" type="ORF">Acr_13g0000520</name>
</gene>
<accession>A0A7J0FIZ3</accession>
<dbReference type="OrthoDB" id="416096at2759"/>
<sequence>MKSVALLSPPLPFSSSLAGSLDRLSPPKFHPRNARFRVLCSSNPSESMKPKEIDSRPEYRPGILDDAFLNLFRNRMAQEVGWDSEKPGYDGLIEVANRLMVRRSNSETKEAALFSPMAGADFKIAFSSIFVRPVSHAYITYSRRKSSCSDGWATELSCQWLMGSCAVNTVDLPDGSSWSSGVFVEKCKYLEESKCVGICINTCKFPTQTFFKDYMGVPLLMEPNFSDYSCQFRFGVLPPPAEDDSALKEPCLEICPNASRRRELTTSVDVLQCPKA</sequence>
<dbReference type="PANTHER" id="PTHR33591:SF2">
    <property type="entry name" value="BETA-CAROTENE ISOMERASE D27"/>
    <property type="match status" value="1"/>
</dbReference>
<feature type="domain" description="Beta-carotene isomerase D27-like C-terminal" evidence="1">
    <location>
        <begin position="160"/>
        <end position="242"/>
    </location>
</feature>
<keyword evidence="3" id="KW-1185">Reference proteome</keyword>
<proteinExistence type="predicted"/>
<dbReference type="GO" id="GO:0005506">
    <property type="term" value="F:iron ion binding"/>
    <property type="evidence" value="ECO:0007669"/>
    <property type="project" value="InterPro"/>
</dbReference>
<dbReference type="EMBL" id="BJWL01000013">
    <property type="protein sequence ID" value="GFY98651.1"/>
    <property type="molecule type" value="Genomic_DNA"/>
</dbReference>
<dbReference type="InterPro" id="IPR025114">
    <property type="entry name" value="D27-like_C"/>
</dbReference>